<evidence type="ECO:0000313" key="1">
    <source>
        <dbReference type="EMBL" id="KXG29698.1"/>
    </source>
</evidence>
<accession>A0A194YN89</accession>
<dbReference type="AlphaFoldDB" id="A0A194YN89"/>
<keyword evidence="2" id="KW-1185">Reference proteome</keyword>
<reference evidence="2" key="2">
    <citation type="journal article" date="2018" name="Plant J.">
        <title>The Sorghum bicolor reference genome: improved assembly, gene annotations, a transcriptome atlas, and signatures of genome organization.</title>
        <authorList>
            <person name="McCormick R.F."/>
            <person name="Truong S.K."/>
            <person name="Sreedasyam A."/>
            <person name="Jenkins J."/>
            <person name="Shu S."/>
            <person name="Sims D."/>
            <person name="Kennedy M."/>
            <person name="Amirebrahimi M."/>
            <person name="Weers B.D."/>
            <person name="McKinley B."/>
            <person name="Mattison A."/>
            <person name="Morishige D.T."/>
            <person name="Grimwood J."/>
            <person name="Schmutz J."/>
            <person name="Mullet J.E."/>
        </authorList>
    </citation>
    <scope>NUCLEOTIDE SEQUENCE [LARGE SCALE GENOMIC DNA]</scope>
    <source>
        <strain evidence="2">cv. BTx623</strain>
    </source>
</reference>
<dbReference type="Proteomes" id="UP000000768">
    <property type="component" value="Chromosome 4"/>
</dbReference>
<gene>
    <name evidence="1" type="ORF">SORBI_3004G078200</name>
</gene>
<sequence>MSSVIVVDSRGSATEDTLLPSSSARMAPRTSRIESLAMVEDQQITLPFFIGTAGQLLPPAKLCRRQTSLAVDKDSQISLRLPASISTEMYVPKVTKHLYTRFCLYRMYQLLYIYRL</sequence>
<proteinExistence type="predicted"/>
<name>A0A194YN89_SORBI</name>
<organism evidence="1 2">
    <name type="scientific">Sorghum bicolor</name>
    <name type="common">Sorghum</name>
    <name type="synonym">Sorghum vulgare</name>
    <dbReference type="NCBI Taxonomy" id="4558"/>
    <lineage>
        <taxon>Eukaryota</taxon>
        <taxon>Viridiplantae</taxon>
        <taxon>Streptophyta</taxon>
        <taxon>Embryophyta</taxon>
        <taxon>Tracheophyta</taxon>
        <taxon>Spermatophyta</taxon>
        <taxon>Magnoliopsida</taxon>
        <taxon>Liliopsida</taxon>
        <taxon>Poales</taxon>
        <taxon>Poaceae</taxon>
        <taxon>PACMAD clade</taxon>
        <taxon>Panicoideae</taxon>
        <taxon>Andropogonodae</taxon>
        <taxon>Andropogoneae</taxon>
        <taxon>Sorghinae</taxon>
        <taxon>Sorghum</taxon>
    </lineage>
</organism>
<dbReference type="EMBL" id="CM000763">
    <property type="protein sequence ID" value="KXG29698.1"/>
    <property type="molecule type" value="Genomic_DNA"/>
</dbReference>
<protein>
    <submittedName>
        <fullName evidence="1">Uncharacterized protein</fullName>
    </submittedName>
</protein>
<dbReference type="Gramene" id="KXG29698">
    <property type="protein sequence ID" value="KXG29698"/>
    <property type="gene ID" value="SORBI_3004G078200"/>
</dbReference>
<reference evidence="1 2" key="1">
    <citation type="journal article" date="2009" name="Nature">
        <title>The Sorghum bicolor genome and the diversification of grasses.</title>
        <authorList>
            <person name="Paterson A.H."/>
            <person name="Bowers J.E."/>
            <person name="Bruggmann R."/>
            <person name="Dubchak I."/>
            <person name="Grimwood J."/>
            <person name="Gundlach H."/>
            <person name="Haberer G."/>
            <person name="Hellsten U."/>
            <person name="Mitros T."/>
            <person name="Poliakov A."/>
            <person name="Schmutz J."/>
            <person name="Spannagl M."/>
            <person name="Tang H."/>
            <person name="Wang X."/>
            <person name="Wicker T."/>
            <person name="Bharti A.K."/>
            <person name="Chapman J."/>
            <person name="Feltus F.A."/>
            <person name="Gowik U."/>
            <person name="Grigoriev I.V."/>
            <person name="Lyons E."/>
            <person name="Maher C.A."/>
            <person name="Martis M."/>
            <person name="Narechania A."/>
            <person name="Otillar R.P."/>
            <person name="Penning B.W."/>
            <person name="Salamov A.A."/>
            <person name="Wang Y."/>
            <person name="Zhang L."/>
            <person name="Carpita N.C."/>
            <person name="Freeling M."/>
            <person name="Gingle A.R."/>
            <person name="Hash C.T."/>
            <person name="Keller B."/>
            <person name="Klein P."/>
            <person name="Kresovich S."/>
            <person name="McCann M.C."/>
            <person name="Ming R."/>
            <person name="Peterson D.G."/>
            <person name="Mehboob-ur-Rahman"/>
            <person name="Ware D."/>
            <person name="Westhoff P."/>
            <person name="Mayer K.F."/>
            <person name="Messing J."/>
            <person name="Rokhsar D.S."/>
        </authorList>
    </citation>
    <scope>NUCLEOTIDE SEQUENCE [LARGE SCALE GENOMIC DNA]</scope>
    <source>
        <strain evidence="2">cv. BTx623</strain>
    </source>
</reference>
<dbReference type="InParanoid" id="A0A194YN89"/>
<evidence type="ECO:0000313" key="2">
    <source>
        <dbReference type="Proteomes" id="UP000000768"/>
    </source>
</evidence>